<accession>A0ABP8P926</accession>
<dbReference type="InterPro" id="IPR018946">
    <property type="entry name" value="PhoD-like_MPP"/>
</dbReference>
<dbReference type="PROSITE" id="PS51318">
    <property type="entry name" value="TAT"/>
    <property type="match status" value="1"/>
</dbReference>
<dbReference type="Gene3D" id="2.60.40.380">
    <property type="entry name" value="Purple acid phosphatase-like, N-terminal"/>
    <property type="match status" value="1"/>
</dbReference>
<evidence type="ECO:0000313" key="4">
    <source>
        <dbReference type="Proteomes" id="UP001500503"/>
    </source>
</evidence>
<evidence type="ECO:0000259" key="1">
    <source>
        <dbReference type="Pfam" id="PF09423"/>
    </source>
</evidence>
<feature type="domain" description="PhoD-like phosphatase metallophosphatase" evidence="1">
    <location>
        <begin position="148"/>
        <end position="494"/>
    </location>
</feature>
<dbReference type="Pfam" id="PF09423">
    <property type="entry name" value="PhoD"/>
    <property type="match status" value="1"/>
</dbReference>
<organism evidence="3 4">
    <name type="scientific">Actinoallomurus oryzae</name>
    <dbReference type="NCBI Taxonomy" id="502180"/>
    <lineage>
        <taxon>Bacteria</taxon>
        <taxon>Bacillati</taxon>
        <taxon>Actinomycetota</taxon>
        <taxon>Actinomycetes</taxon>
        <taxon>Streptosporangiales</taxon>
        <taxon>Thermomonosporaceae</taxon>
        <taxon>Actinoallomurus</taxon>
    </lineage>
</organism>
<comment type="caution">
    <text evidence="3">The sequence shown here is derived from an EMBL/GenBank/DDBJ whole genome shotgun (WGS) entry which is preliminary data.</text>
</comment>
<dbReference type="PANTHER" id="PTHR43606:SF1">
    <property type="entry name" value="PHOD-LIKE PHOSPHATASE METALLOPHOSPHATASE DOMAIN-CONTAINING PROTEIN"/>
    <property type="match status" value="1"/>
</dbReference>
<evidence type="ECO:0000313" key="3">
    <source>
        <dbReference type="EMBL" id="GAA4482834.1"/>
    </source>
</evidence>
<dbReference type="EMBL" id="BAABHF010000009">
    <property type="protein sequence ID" value="GAA4482834.1"/>
    <property type="molecule type" value="Genomic_DNA"/>
</dbReference>
<gene>
    <name evidence="3" type="ORF">GCM10023191_003490</name>
</gene>
<keyword evidence="4" id="KW-1185">Reference proteome</keyword>
<dbReference type="Proteomes" id="UP001500503">
    <property type="component" value="Unassembled WGS sequence"/>
</dbReference>
<dbReference type="RefSeq" id="WP_345456419.1">
    <property type="nucleotide sequence ID" value="NZ_BAABHF010000009.1"/>
</dbReference>
<dbReference type="InterPro" id="IPR038607">
    <property type="entry name" value="PhoD-like_sf"/>
</dbReference>
<proteinExistence type="predicted"/>
<dbReference type="SUPFAM" id="SSF56300">
    <property type="entry name" value="Metallo-dependent phosphatases"/>
    <property type="match status" value="1"/>
</dbReference>
<dbReference type="InterPro" id="IPR029052">
    <property type="entry name" value="Metallo-depent_PP-like"/>
</dbReference>
<reference evidence="4" key="1">
    <citation type="journal article" date="2019" name="Int. J. Syst. Evol. Microbiol.">
        <title>The Global Catalogue of Microorganisms (GCM) 10K type strain sequencing project: providing services to taxonomists for standard genome sequencing and annotation.</title>
        <authorList>
            <consortium name="The Broad Institute Genomics Platform"/>
            <consortium name="The Broad Institute Genome Sequencing Center for Infectious Disease"/>
            <person name="Wu L."/>
            <person name="Ma J."/>
        </authorList>
    </citation>
    <scope>NUCLEOTIDE SEQUENCE [LARGE SCALE GENOMIC DNA]</scope>
    <source>
        <strain evidence="4">JCM 17933</strain>
    </source>
</reference>
<dbReference type="InterPro" id="IPR032093">
    <property type="entry name" value="PhoD_N"/>
</dbReference>
<sequence length="515" mass="56665">MKFDRRSFLRNGLIATGGAALLGTGPHAAALVRSGRPRLTHGVQSGDPSADGAVVWTRADRPSRMLVDVSTRPDFRHFSTVRGPLLTPDTDLTGKVRLDGLPAGRRIHYRVRAADLDDASLVSAPVSGTFGTVPRARRDVGFVWSGDLAGQGFGINPDIGGYRIFKAIQAADPDFFLCNGDHWYADDPIEPSVTLPDGRIYRNLTSPEKAKVAETLAEYRGQHKYNLMDDNLRAFAAAVPQVNQWDDHETHNNWYPGETLDDAAYTEKRTDVLSARARQAFFEYVPIGGRPHDDGRIYRKIPYGPLLDVFVLDMRTYRDANGPDDQTTDAQGIMGARQAEWLKRSLAESRATWKVIAADMPLALVVPDADRIEAVAQGNNGAPLGRELQLADVLSSIKKNRVRNVVWITTDVHYTAAHYYDPAKAAFQDFEPFWEFVSGPLNAGAFGPNALDETFGPTVRFQSAPPQANTSPLEGYQFFGEIAISGESGDLTVHLRDYTGKALWSVSLSPKRSSH</sequence>
<name>A0ABP8P926_9ACTN</name>
<dbReference type="InterPro" id="IPR052900">
    <property type="entry name" value="Phospholipid_Metab_Enz"/>
</dbReference>
<dbReference type="Gene3D" id="3.60.21.70">
    <property type="entry name" value="PhoD-like phosphatase"/>
    <property type="match status" value="1"/>
</dbReference>
<evidence type="ECO:0000259" key="2">
    <source>
        <dbReference type="Pfam" id="PF16655"/>
    </source>
</evidence>
<dbReference type="Pfam" id="PF16655">
    <property type="entry name" value="PhoD_N"/>
    <property type="match status" value="1"/>
</dbReference>
<dbReference type="PANTHER" id="PTHR43606">
    <property type="entry name" value="PHOSPHATASE, PUTATIVE (AFU_ORTHOLOGUE AFUA_6G08710)-RELATED"/>
    <property type="match status" value="1"/>
</dbReference>
<feature type="domain" description="Phospholipase D N-terminal" evidence="2">
    <location>
        <begin position="41"/>
        <end position="119"/>
    </location>
</feature>
<dbReference type="InterPro" id="IPR006311">
    <property type="entry name" value="TAT_signal"/>
</dbReference>
<protein>
    <submittedName>
        <fullName evidence="3">Alkaline phosphatase D family protein</fullName>
    </submittedName>
</protein>